<dbReference type="AlphaFoldDB" id="A0A835W4P7"/>
<feature type="region of interest" description="Disordered" evidence="1">
    <location>
        <begin position="310"/>
        <end position="390"/>
    </location>
</feature>
<feature type="compositionally biased region" description="Basic and acidic residues" evidence="1">
    <location>
        <begin position="1"/>
        <end position="16"/>
    </location>
</feature>
<feature type="compositionally biased region" description="Basic residues" evidence="1">
    <location>
        <begin position="329"/>
        <end position="342"/>
    </location>
</feature>
<name>A0A835W4P7_CHLIN</name>
<dbReference type="PANTHER" id="PTHR16291:SF0">
    <property type="entry name" value="NUCLEAR CAP-BINDING PROTEIN SUBUNIT 3"/>
    <property type="match status" value="1"/>
</dbReference>
<dbReference type="InterPro" id="IPR019416">
    <property type="entry name" value="NCBP3"/>
</dbReference>
<dbReference type="Pfam" id="PF10309">
    <property type="entry name" value="NCBP3"/>
    <property type="match status" value="1"/>
</dbReference>
<gene>
    <name evidence="2" type="ORF">HXX76_006928</name>
</gene>
<sequence length="535" mass="57502">MADTEHGEGAGADHRQHAPILFNPSEADAEHQSALQEERDKHRRRAEKFGTQYKDPGRVRKDFKLMMEARQERQKANHGFTTGDLDLFSEEEQQKRASRASRFQLAEPRAPALDRYRPDEELEARARRAAKFGVPYQPTEAVLMDMDLYEQRREVGSDVERRPEAIYLYGVDVMSTREVLSYFGDYGATFVEWLDDSSCNVLFPDVNSTKRALVGRGTPLPPEVVAQPQSEEQAAAEAAAMAAAVRPGDPVPAPPAVRYQPELPVPDNLADVANIPYVWVKGEEFTKKGTPVSLVYRMATVLDVRDMAAPKRTRELWKSGGAGGEGRGRGGRGGRGGKRRFQRGGEGGEDDAMDVDEEVEGPGDGMEHDGEDDRGAKRQRGARGGQRHVVKAARQVLRPYGGLELMEGAAPLPADGHVLDYTELEDEAPAAQPDPAAAAQAQAGGDGGDGDGEDGGGAGRGGWRGRGRGRGRGGRGGGGGGGEGAGYVDLDLRQVLRARRRAEMEARQARARSRSPGAEGGDGGGADGDAAGGDE</sequence>
<evidence type="ECO:0000256" key="1">
    <source>
        <dbReference type="SAM" id="MobiDB-lite"/>
    </source>
</evidence>
<evidence type="ECO:0000313" key="2">
    <source>
        <dbReference type="EMBL" id="KAG2435731.1"/>
    </source>
</evidence>
<feature type="region of interest" description="Disordered" evidence="1">
    <location>
        <begin position="1"/>
        <end position="57"/>
    </location>
</feature>
<comment type="caution">
    <text evidence="2">The sequence shown here is derived from an EMBL/GenBank/DDBJ whole genome shotgun (WGS) entry which is preliminary data.</text>
</comment>
<reference evidence="2" key="1">
    <citation type="journal article" date="2020" name="bioRxiv">
        <title>Comparative genomics of Chlamydomonas.</title>
        <authorList>
            <person name="Craig R.J."/>
            <person name="Hasan A.R."/>
            <person name="Ness R.W."/>
            <person name="Keightley P.D."/>
        </authorList>
    </citation>
    <scope>NUCLEOTIDE SEQUENCE</scope>
    <source>
        <strain evidence="2">SAG 7.73</strain>
    </source>
</reference>
<evidence type="ECO:0000313" key="3">
    <source>
        <dbReference type="Proteomes" id="UP000650467"/>
    </source>
</evidence>
<feature type="compositionally biased region" description="Basic residues" evidence="1">
    <location>
        <begin position="463"/>
        <end position="473"/>
    </location>
</feature>
<feature type="compositionally biased region" description="Low complexity" evidence="1">
    <location>
        <begin position="429"/>
        <end position="443"/>
    </location>
</feature>
<feature type="compositionally biased region" description="Gly residues" evidence="1">
    <location>
        <begin position="474"/>
        <end position="485"/>
    </location>
</feature>
<feature type="compositionally biased region" description="Basic and acidic residues" evidence="1">
    <location>
        <begin position="365"/>
        <end position="376"/>
    </location>
</feature>
<feature type="compositionally biased region" description="Basic and acidic residues" evidence="1">
    <location>
        <begin position="28"/>
        <end position="40"/>
    </location>
</feature>
<feature type="compositionally biased region" description="Basic residues" evidence="1">
    <location>
        <begin position="377"/>
        <end position="390"/>
    </location>
</feature>
<protein>
    <recommendedName>
        <fullName evidence="4">Nuclear cap-binding protein subunit 3</fullName>
    </recommendedName>
</protein>
<dbReference type="PANTHER" id="PTHR16291">
    <property type="entry name" value="NUCLEAR CAP-BINDING PROTEIN SUBUNIT 3"/>
    <property type="match status" value="1"/>
</dbReference>
<feature type="compositionally biased region" description="Acidic residues" evidence="1">
    <location>
        <begin position="347"/>
        <end position="361"/>
    </location>
</feature>
<accession>A0A835W4P7</accession>
<proteinExistence type="predicted"/>
<dbReference type="EMBL" id="JAEHOC010000014">
    <property type="protein sequence ID" value="KAG2435731.1"/>
    <property type="molecule type" value="Genomic_DNA"/>
</dbReference>
<dbReference type="OrthoDB" id="422106at2759"/>
<organism evidence="2 3">
    <name type="scientific">Chlamydomonas incerta</name>
    <dbReference type="NCBI Taxonomy" id="51695"/>
    <lineage>
        <taxon>Eukaryota</taxon>
        <taxon>Viridiplantae</taxon>
        <taxon>Chlorophyta</taxon>
        <taxon>core chlorophytes</taxon>
        <taxon>Chlorophyceae</taxon>
        <taxon>CS clade</taxon>
        <taxon>Chlamydomonadales</taxon>
        <taxon>Chlamydomonadaceae</taxon>
        <taxon>Chlamydomonas</taxon>
    </lineage>
</organism>
<dbReference type="GO" id="GO:0003729">
    <property type="term" value="F:mRNA binding"/>
    <property type="evidence" value="ECO:0007669"/>
    <property type="project" value="InterPro"/>
</dbReference>
<dbReference type="GO" id="GO:0000340">
    <property type="term" value="F:RNA 7-methylguanosine cap binding"/>
    <property type="evidence" value="ECO:0007669"/>
    <property type="project" value="InterPro"/>
</dbReference>
<dbReference type="Proteomes" id="UP000650467">
    <property type="component" value="Unassembled WGS sequence"/>
</dbReference>
<feature type="compositionally biased region" description="Gly residues" evidence="1">
    <location>
        <begin position="518"/>
        <end position="535"/>
    </location>
</feature>
<keyword evidence="3" id="KW-1185">Reference proteome</keyword>
<dbReference type="GO" id="GO:0005634">
    <property type="term" value="C:nucleus"/>
    <property type="evidence" value="ECO:0007669"/>
    <property type="project" value="TreeGrafter"/>
</dbReference>
<evidence type="ECO:0008006" key="4">
    <source>
        <dbReference type="Google" id="ProtNLM"/>
    </source>
</evidence>
<feature type="region of interest" description="Disordered" evidence="1">
    <location>
        <begin position="413"/>
        <end position="535"/>
    </location>
</feature>